<keyword evidence="7" id="KW-1185">Reference proteome</keyword>
<keyword evidence="2" id="KW-0805">Transcription regulation</keyword>
<dbReference type="Gene3D" id="1.10.10.10">
    <property type="entry name" value="Winged helix-like DNA-binding domain superfamily/Winged helix DNA-binding domain"/>
    <property type="match status" value="1"/>
</dbReference>
<dbReference type="InterPro" id="IPR005119">
    <property type="entry name" value="LysR_subst-bd"/>
</dbReference>
<dbReference type="PANTHER" id="PTHR30537:SF5">
    <property type="entry name" value="HTH-TYPE TRANSCRIPTIONAL ACTIVATOR TTDR-RELATED"/>
    <property type="match status" value="1"/>
</dbReference>
<evidence type="ECO:0000256" key="1">
    <source>
        <dbReference type="ARBA" id="ARBA00009437"/>
    </source>
</evidence>
<proteinExistence type="inferred from homology"/>
<dbReference type="Pfam" id="PF00126">
    <property type="entry name" value="HTH_1"/>
    <property type="match status" value="1"/>
</dbReference>
<dbReference type="PANTHER" id="PTHR30537">
    <property type="entry name" value="HTH-TYPE TRANSCRIPTIONAL REGULATOR"/>
    <property type="match status" value="1"/>
</dbReference>
<dbReference type="PROSITE" id="PS50931">
    <property type="entry name" value="HTH_LYSR"/>
    <property type="match status" value="1"/>
</dbReference>
<comment type="similarity">
    <text evidence="1">Belongs to the LysR transcriptional regulatory family.</text>
</comment>
<dbReference type="CDD" id="cd08422">
    <property type="entry name" value="PBP2_CrgA_like"/>
    <property type="match status" value="1"/>
</dbReference>
<dbReference type="InterPro" id="IPR036390">
    <property type="entry name" value="WH_DNA-bd_sf"/>
</dbReference>
<evidence type="ECO:0000259" key="5">
    <source>
        <dbReference type="PROSITE" id="PS50931"/>
    </source>
</evidence>
<organism evidence="6 7">
    <name type="scientific">Roseibium denhamense</name>
    <dbReference type="NCBI Taxonomy" id="76305"/>
    <lineage>
        <taxon>Bacteria</taxon>
        <taxon>Pseudomonadati</taxon>
        <taxon>Pseudomonadota</taxon>
        <taxon>Alphaproteobacteria</taxon>
        <taxon>Hyphomicrobiales</taxon>
        <taxon>Stappiaceae</taxon>
        <taxon>Roseibium</taxon>
    </lineage>
</organism>
<dbReference type="EMBL" id="FXTT01000001">
    <property type="protein sequence ID" value="SMP01124.1"/>
    <property type="molecule type" value="Genomic_DNA"/>
</dbReference>
<keyword evidence="3" id="KW-0238">DNA-binding</keyword>
<evidence type="ECO:0000313" key="6">
    <source>
        <dbReference type="EMBL" id="SMP01124.1"/>
    </source>
</evidence>
<dbReference type="Proteomes" id="UP001157914">
    <property type="component" value="Unassembled WGS sequence"/>
</dbReference>
<comment type="caution">
    <text evidence="6">The sequence shown here is derived from an EMBL/GenBank/DDBJ whole genome shotgun (WGS) entry which is preliminary data.</text>
</comment>
<dbReference type="Pfam" id="PF03466">
    <property type="entry name" value="LysR_substrate"/>
    <property type="match status" value="1"/>
</dbReference>
<dbReference type="InterPro" id="IPR036388">
    <property type="entry name" value="WH-like_DNA-bd_sf"/>
</dbReference>
<evidence type="ECO:0000256" key="3">
    <source>
        <dbReference type="ARBA" id="ARBA00023125"/>
    </source>
</evidence>
<name>A0ABY1N5W4_9HYPH</name>
<dbReference type="InterPro" id="IPR058163">
    <property type="entry name" value="LysR-type_TF_proteobact-type"/>
</dbReference>
<sequence>MIDDIALFVHIVRARGLAGAAERLGLPPATVTRRLKKLEDRLDLQLLHRSSRKFALTAAGETYFEALADQVLTIEATLEKLSSDQHSLKGPLKAAAPTNISVGLLKPMWSSFLKAHPGILLDLRLSNRNIDLREGQIDLALRIGEQRDASLYQKRIGTIATGLVASPDYVGANSPIRHPEDLKTHQLIGVAAIPDWQLTHRTSGQEVRLPVRGDHVVDDISIARQFAEDGLGIALLGATEIGPSLETGSLVNILPEWQGGERPVYAVWPSGRLLSARAAALRDFMQAYLAARPIFRGTLS</sequence>
<keyword evidence="4" id="KW-0804">Transcription</keyword>
<reference evidence="6 7" key="1">
    <citation type="submission" date="2017-05" db="EMBL/GenBank/DDBJ databases">
        <authorList>
            <person name="Varghese N."/>
            <person name="Submissions S."/>
        </authorList>
    </citation>
    <scope>NUCLEOTIDE SEQUENCE [LARGE SCALE GENOMIC DNA]</scope>
    <source>
        <strain evidence="6 7">DSM 15949</strain>
    </source>
</reference>
<dbReference type="SUPFAM" id="SSF53850">
    <property type="entry name" value="Periplasmic binding protein-like II"/>
    <property type="match status" value="1"/>
</dbReference>
<accession>A0ABY1N5W4</accession>
<dbReference type="Gene3D" id="3.40.190.290">
    <property type="match status" value="1"/>
</dbReference>
<dbReference type="SUPFAM" id="SSF46785">
    <property type="entry name" value="Winged helix' DNA-binding domain"/>
    <property type="match status" value="1"/>
</dbReference>
<gene>
    <name evidence="6" type="ORF">SAMN06265374_0322</name>
</gene>
<dbReference type="InterPro" id="IPR000847">
    <property type="entry name" value="LysR_HTH_N"/>
</dbReference>
<dbReference type="RefSeq" id="WP_155191284.1">
    <property type="nucleotide sequence ID" value="NZ_BAAAEA010000001.1"/>
</dbReference>
<feature type="domain" description="HTH lysR-type" evidence="5">
    <location>
        <begin position="1"/>
        <end position="57"/>
    </location>
</feature>
<evidence type="ECO:0000313" key="7">
    <source>
        <dbReference type="Proteomes" id="UP001157914"/>
    </source>
</evidence>
<protein>
    <submittedName>
        <fullName evidence="6">LysR family transcriptional regulator, transcriptional activator AphB</fullName>
    </submittedName>
</protein>
<evidence type="ECO:0000256" key="4">
    <source>
        <dbReference type="ARBA" id="ARBA00023163"/>
    </source>
</evidence>
<evidence type="ECO:0000256" key="2">
    <source>
        <dbReference type="ARBA" id="ARBA00023015"/>
    </source>
</evidence>